<keyword evidence="1" id="KW-0472">Membrane</keyword>
<dbReference type="AlphaFoldDB" id="A0A152A929"/>
<gene>
    <name evidence="2" type="ORF">DLAC_00017</name>
</gene>
<comment type="caution">
    <text evidence="2">The sequence shown here is derived from an EMBL/GenBank/DDBJ whole genome shotgun (WGS) entry which is preliminary data.</text>
</comment>
<accession>A0A152A929</accession>
<dbReference type="FunCoup" id="A0A152A929">
    <property type="interactions" value="127"/>
</dbReference>
<sequence>MTIIDRKKIIVSLFIIFTLLGIASCIVIVFIDLLPSFQEGKLYQQTNCYLIKETINSTWISSTLTPSTTKCLDLNNDRVWWYDSMGEESFFKSVVYKEKDKLAGLDSSEMSDDTSSTDDQKTKCYIGIFTVEYEANRTSYIGDITGIWYNSDLFTRNYLNLYQNGTTYPCYYLKSNFTLINWFAPPTYSVQALVILILCIVYSILTASGFLYFYKKFYPNSRKNGYLPIQ</sequence>
<dbReference type="EMBL" id="LODT01000001">
    <property type="protein sequence ID" value="KYR02577.1"/>
    <property type="molecule type" value="Genomic_DNA"/>
</dbReference>
<name>A0A152A929_TIELA</name>
<protein>
    <recommendedName>
        <fullName evidence="4">Transmembrane protein</fullName>
    </recommendedName>
</protein>
<keyword evidence="1" id="KW-0812">Transmembrane</keyword>
<evidence type="ECO:0008006" key="4">
    <source>
        <dbReference type="Google" id="ProtNLM"/>
    </source>
</evidence>
<dbReference type="OMA" id="FQGLFEV"/>
<dbReference type="PROSITE" id="PS51257">
    <property type="entry name" value="PROKAR_LIPOPROTEIN"/>
    <property type="match status" value="1"/>
</dbReference>
<evidence type="ECO:0000256" key="1">
    <source>
        <dbReference type="SAM" id="Phobius"/>
    </source>
</evidence>
<evidence type="ECO:0000313" key="3">
    <source>
        <dbReference type="Proteomes" id="UP000076078"/>
    </source>
</evidence>
<keyword evidence="1" id="KW-1133">Transmembrane helix</keyword>
<organism evidence="2 3">
    <name type="scientific">Tieghemostelium lacteum</name>
    <name type="common">Slime mold</name>
    <name type="synonym">Dictyostelium lacteum</name>
    <dbReference type="NCBI Taxonomy" id="361077"/>
    <lineage>
        <taxon>Eukaryota</taxon>
        <taxon>Amoebozoa</taxon>
        <taxon>Evosea</taxon>
        <taxon>Eumycetozoa</taxon>
        <taxon>Dictyostelia</taxon>
        <taxon>Dictyosteliales</taxon>
        <taxon>Raperosteliaceae</taxon>
        <taxon>Tieghemostelium</taxon>
    </lineage>
</organism>
<dbReference type="Proteomes" id="UP000076078">
    <property type="component" value="Unassembled WGS sequence"/>
</dbReference>
<proteinExistence type="predicted"/>
<keyword evidence="3" id="KW-1185">Reference proteome</keyword>
<dbReference type="InParanoid" id="A0A152A929"/>
<evidence type="ECO:0000313" key="2">
    <source>
        <dbReference type="EMBL" id="KYR02577.1"/>
    </source>
</evidence>
<feature type="transmembrane region" description="Helical" evidence="1">
    <location>
        <begin position="9"/>
        <end position="31"/>
    </location>
</feature>
<reference evidence="2 3" key="1">
    <citation type="submission" date="2015-12" db="EMBL/GenBank/DDBJ databases">
        <title>Dictyostelia acquired genes for synthesis and detection of signals that induce cell-type specialization by lateral gene transfer from prokaryotes.</title>
        <authorList>
            <person name="Gloeckner G."/>
            <person name="Schaap P."/>
        </authorList>
    </citation>
    <scope>NUCLEOTIDE SEQUENCE [LARGE SCALE GENOMIC DNA]</scope>
    <source>
        <strain evidence="2 3">TK</strain>
    </source>
</reference>
<dbReference type="OrthoDB" id="10567000at2759"/>
<feature type="transmembrane region" description="Helical" evidence="1">
    <location>
        <begin position="192"/>
        <end position="214"/>
    </location>
</feature>